<protein>
    <submittedName>
        <fullName evidence="1">Uncharacterized protein</fullName>
    </submittedName>
</protein>
<reference evidence="1 2" key="2">
    <citation type="journal article" date="2010" name="Nucleic Acids Res.">
        <title>BeetleBase in 2010: revisions to provide comprehensive genomic information for Tribolium castaneum.</title>
        <authorList>
            <person name="Kim H.S."/>
            <person name="Murphy T."/>
            <person name="Xia J."/>
            <person name="Caragea D."/>
            <person name="Park Y."/>
            <person name="Beeman R.W."/>
            <person name="Lorenzen M.D."/>
            <person name="Butcher S."/>
            <person name="Manak J.R."/>
            <person name="Brown S.J."/>
        </authorList>
    </citation>
    <scope>GENOME REANNOTATION</scope>
    <source>
        <strain evidence="1 2">Georgia GA2</strain>
    </source>
</reference>
<keyword evidence="2" id="KW-1185">Reference proteome</keyword>
<accession>A0A139WNS5</accession>
<name>A0A139WNS5_TRICA</name>
<dbReference type="EMBL" id="KQ971309">
    <property type="protein sequence ID" value="KYB29526.1"/>
    <property type="molecule type" value="Genomic_DNA"/>
</dbReference>
<dbReference type="Proteomes" id="UP000007266">
    <property type="component" value="Linkage group 2"/>
</dbReference>
<dbReference type="AlphaFoldDB" id="A0A139WNS5"/>
<gene>
    <name evidence="1" type="primary">AUGUSTUS-3.0.2_31993</name>
    <name evidence="1" type="ORF">TcasGA2_TC031993</name>
</gene>
<sequence length="87" mass="10476">MLRANNLRIFVIVFTILNIAYNQQLIEKQKEHQKTKRQPGEISKQKCKEYFTYKLRLVLITDPPPRILTRTVNREFVDRKHLGHMVQ</sequence>
<dbReference type="InParanoid" id="A0A139WNS5"/>
<organism evidence="1 2">
    <name type="scientific">Tribolium castaneum</name>
    <name type="common">Red flour beetle</name>
    <dbReference type="NCBI Taxonomy" id="7070"/>
    <lineage>
        <taxon>Eukaryota</taxon>
        <taxon>Metazoa</taxon>
        <taxon>Ecdysozoa</taxon>
        <taxon>Arthropoda</taxon>
        <taxon>Hexapoda</taxon>
        <taxon>Insecta</taxon>
        <taxon>Pterygota</taxon>
        <taxon>Neoptera</taxon>
        <taxon>Endopterygota</taxon>
        <taxon>Coleoptera</taxon>
        <taxon>Polyphaga</taxon>
        <taxon>Cucujiformia</taxon>
        <taxon>Tenebrionidae</taxon>
        <taxon>Tenebrionidae incertae sedis</taxon>
        <taxon>Tribolium</taxon>
    </lineage>
</organism>
<reference evidence="1 2" key="1">
    <citation type="journal article" date="2008" name="Nature">
        <title>The genome of the model beetle and pest Tribolium castaneum.</title>
        <authorList>
            <consortium name="Tribolium Genome Sequencing Consortium"/>
            <person name="Richards S."/>
            <person name="Gibbs R.A."/>
            <person name="Weinstock G.M."/>
            <person name="Brown S.J."/>
            <person name="Denell R."/>
            <person name="Beeman R.W."/>
            <person name="Gibbs R."/>
            <person name="Beeman R.W."/>
            <person name="Brown S.J."/>
            <person name="Bucher G."/>
            <person name="Friedrich M."/>
            <person name="Grimmelikhuijzen C.J."/>
            <person name="Klingler M."/>
            <person name="Lorenzen M."/>
            <person name="Richards S."/>
            <person name="Roth S."/>
            <person name="Schroder R."/>
            <person name="Tautz D."/>
            <person name="Zdobnov E.M."/>
            <person name="Muzny D."/>
            <person name="Gibbs R.A."/>
            <person name="Weinstock G.M."/>
            <person name="Attaway T."/>
            <person name="Bell S."/>
            <person name="Buhay C.J."/>
            <person name="Chandrabose M.N."/>
            <person name="Chavez D."/>
            <person name="Clerk-Blankenburg K.P."/>
            <person name="Cree A."/>
            <person name="Dao M."/>
            <person name="Davis C."/>
            <person name="Chacko J."/>
            <person name="Dinh H."/>
            <person name="Dugan-Rocha S."/>
            <person name="Fowler G."/>
            <person name="Garner T.T."/>
            <person name="Garnes J."/>
            <person name="Gnirke A."/>
            <person name="Hawes A."/>
            <person name="Hernandez J."/>
            <person name="Hines S."/>
            <person name="Holder M."/>
            <person name="Hume J."/>
            <person name="Jhangiani S.N."/>
            <person name="Joshi V."/>
            <person name="Khan Z.M."/>
            <person name="Jackson L."/>
            <person name="Kovar C."/>
            <person name="Kowis A."/>
            <person name="Lee S."/>
            <person name="Lewis L.R."/>
            <person name="Margolis J."/>
            <person name="Morgan M."/>
            <person name="Nazareth L.V."/>
            <person name="Nguyen N."/>
            <person name="Okwuonu G."/>
            <person name="Parker D."/>
            <person name="Richards S."/>
            <person name="Ruiz S.J."/>
            <person name="Santibanez J."/>
            <person name="Savard J."/>
            <person name="Scherer S.E."/>
            <person name="Schneider B."/>
            <person name="Sodergren E."/>
            <person name="Tautz D."/>
            <person name="Vattahil S."/>
            <person name="Villasana D."/>
            <person name="White C.S."/>
            <person name="Wright R."/>
            <person name="Park Y."/>
            <person name="Beeman R.W."/>
            <person name="Lord J."/>
            <person name="Oppert B."/>
            <person name="Lorenzen M."/>
            <person name="Brown S."/>
            <person name="Wang L."/>
            <person name="Savard J."/>
            <person name="Tautz D."/>
            <person name="Richards S."/>
            <person name="Weinstock G."/>
            <person name="Gibbs R.A."/>
            <person name="Liu Y."/>
            <person name="Worley K."/>
            <person name="Weinstock G."/>
            <person name="Elsik C.G."/>
            <person name="Reese J.T."/>
            <person name="Elhaik E."/>
            <person name="Landan G."/>
            <person name="Graur D."/>
            <person name="Arensburger P."/>
            <person name="Atkinson P."/>
            <person name="Beeman R.W."/>
            <person name="Beidler J."/>
            <person name="Brown S.J."/>
            <person name="Demuth J.P."/>
            <person name="Drury D.W."/>
            <person name="Du Y.Z."/>
            <person name="Fujiwara H."/>
            <person name="Lorenzen M."/>
            <person name="Maselli V."/>
            <person name="Osanai M."/>
            <person name="Park Y."/>
            <person name="Robertson H.M."/>
            <person name="Tu Z."/>
            <person name="Wang J.J."/>
            <person name="Wang S."/>
            <person name="Richards S."/>
            <person name="Song H."/>
            <person name="Zhang L."/>
            <person name="Sodergren E."/>
            <person name="Werner D."/>
            <person name="Stanke M."/>
            <person name="Morgenstern B."/>
            <person name="Solovyev V."/>
            <person name="Kosarev P."/>
            <person name="Brown G."/>
            <person name="Chen H.C."/>
            <person name="Ermolaeva O."/>
            <person name="Hlavina W."/>
            <person name="Kapustin Y."/>
            <person name="Kiryutin B."/>
            <person name="Kitts P."/>
            <person name="Maglott D."/>
            <person name="Pruitt K."/>
            <person name="Sapojnikov V."/>
            <person name="Souvorov A."/>
            <person name="Mackey A.J."/>
            <person name="Waterhouse R.M."/>
            <person name="Wyder S."/>
            <person name="Zdobnov E.M."/>
            <person name="Zdobnov E.M."/>
            <person name="Wyder S."/>
            <person name="Kriventseva E.V."/>
            <person name="Kadowaki T."/>
            <person name="Bork P."/>
            <person name="Aranda M."/>
            <person name="Bao R."/>
            <person name="Beermann A."/>
            <person name="Berns N."/>
            <person name="Bolognesi R."/>
            <person name="Bonneton F."/>
            <person name="Bopp D."/>
            <person name="Brown S.J."/>
            <person name="Bucher G."/>
            <person name="Butts T."/>
            <person name="Chaumot A."/>
            <person name="Denell R.E."/>
            <person name="Ferrier D.E."/>
            <person name="Friedrich M."/>
            <person name="Gordon C.M."/>
            <person name="Jindra M."/>
            <person name="Klingler M."/>
            <person name="Lan Q."/>
            <person name="Lattorff H.M."/>
            <person name="Laudet V."/>
            <person name="von Levetsow C."/>
            <person name="Liu Z."/>
            <person name="Lutz R."/>
            <person name="Lynch J.A."/>
            <person name="da Fonseca R.N."/>
            <person name="Posnien N."/>
            <person name="Reuter R."/>
            <person name="Roth S."/>
            <person name="Savard J."/>
            <person name="Schinko J.B."/>
            <person name="Schmitt C."/>
            <person name="Schoppmeier M."/>
            <person name="Schroder R."/>
            <person name="Shippy T.D."/>
            <person name="Simonnet F."/>
            <person name="Marques-Souza H."/>
            <person name="Tautz D."/>
            <person name="Tomoyasu Y."/>
            <person name="Trauner J."/>
            <person name="Van der Zee M."/>
            <person name="Vervoort M."/>
            <person name="Wittkopp N."/>
            <person name="Wimmer E.A."/>
            <person name="Yang X."/>
            <person name="Jones A.K."/>
            <person name="Sattelle D.B."/>
            <person name="Ebert P.R."/>
            <person name="Nelson D."/>
            <person name="Scott J.G."/>
            <person name="Beeman R.W."/>
            <person name="Muthukrishnan S."/>
            <person name="Kramer K.J."/>
            <person name="Arakane Y."/>
            <person name="Beeman R.W."/>
            <person name="Zhu Q."/>
            <person name="Hogenkamp D."/>
            <person name="Dixit R."/>
            <person name="Oppert B."/>
            <person name="Jiang H."/>
            <person name="Zou Z."/>
            <person name="Marshall J."/>
            <person name="Elpidina E."/>
            <person name="Vinokurov K."/>
            <person name="Oppert C."/>
            <person name="Zou Z."/>
            <person name="Evans J."/>
            <person name="Lu Z."/>
            <person name="Zhao P."/>
            <person name="Sumathipala N."/>
            <person name="Altincicek B."/>
            <person name="Vilcinskas A."/>
            <person name="Williams M."/>
            <person name="Hultmark D."/>
            <person name="Hetru C."/>
            <person name="Jiang H."/>
            <person name="Grimmelikhuijzen C.J."/>
            <person name="Hauser F."/>
            <person name="Cazzamali G."/>
            <person name="Williamson M."/>
            <person name="Park Y."/>
            <person name="Li B."/>
            <person name="Tanaka Y."/>
            <person name="Predel R."/>
            <person name="Neupert S."/>
            <person name="Schachtner J."/>
            <person name="Verleyen P."/>
            <person name="Raible F."/>
            <person name="Bork P."/>
            <person name="Friedrich M."/>
            <person name="Walden K.K."/>
            <person name="Robertson H.M."/>
            <person name="Angeli S."/>
            <person name="Foret S."/>
            <person name="Bucher G."/>
            <person name="Schuetz S."/>
            <person name="Maleszka R."/>
            <person name="Wimmer E.A."/>
            <person name="Beeman R.W."/>
            <person name="Lorenzen M."/>
            <person name="Tomoyasu Y."/>
            <person name="Miller S.C."/>
            <person name="Grossmann D."/>
            <person name="Bucher G."/>
        </authorList>
    </citation>
    <scope>NUCLEOTIDE SEQUENCE [LARGE SCALE GENOMIC DNA]</scope>
    <source>
        <strain evidence="1 2">Georgia GA2</strain>
    </source>
</reference>
<evidence type="ECO:0000313" key="1">
    <source>
        <dbReference type="EMBL" id="KYB29526.1"/>
    </source>
</evidence>
<evidence type="ECO:0000313" key="2">
    <source>
        <dbReference type="Proteomes" id="UP000007266"/>
    </source>
</evidence>
<proteinExistence type="predicted"/>